<keyword evidence="3" id="KW-1185">Reference proteome</keyword>
<accession>A0A9Q1RKT8</accession>
<feature type="chain" id="PRO_5040180415" evidence="1">
    <location>
        <begin position="21"/>
        <end position="74"/>
    </location>
</feature>
<sequence length="74" mass="8954">MPRKKRILSILICFRRKVIVIVEMLLVEPWPELRVYKLSCNLEVSSKKLLFKCYKIEGIWADYVESLNKQQRNR</sequence>
<name>A0A9Q1RKT8_9SOLA</name>
<gene>
    <name evidence="2" type="ORF">K7X08_000804</name>
</gene>
<evidence type="ECO:0000313" key="2">
    <source>
        <dbReference type="EMBL" id="KAJ8562067.1"/>
    </source>
</evidence>
<feature type="signal peptide" evidence="1">
    <location>
        <begin position="1"/>
        <end position="20"/>
    </location>
</feature>
<reference evidence="3" key="1">
    <citation type="journal article" date="2023" name="Proc. Natl. Acad. Sci. U.S.A.">
        <title>Genomic and structural basis for evolution of tropane alkaloid biosynthesis.</title>
        <authorList>
            <person name="Wanga Y.-J."/>
            <person name="Taina T."/>
            <person name="Yua J.-Y."/>
            <person name="Lia J."/>
            <person name="Xua B."/>
            <person name="Chenc J."/>
            <person name="D'Auriad J.C."/>
            <person name="Huanga J.-P."/>
            <person name="Huanga S.-X."/>
        </authorList>
    </citation>
    <scope>NUCLEOTIDE SEQUENCE [LARGE SCALE GENOMIC DNA]</scope>
    <source>
        <strain evidence="3">cv. KIB-2019</strain>
    </source>
</reference>
<organism evidence="2 3">
    <name type="scientific">Anisodus acutangulus</name>
    <dbReference type="NCBI Taxonomy" id="402998"/>
    <lineage>
        <taxon>Eukaryota</taxon>
        <taxon>Viridiplantae</taxon>
        <taxon>Streptophyta</taxon>
        <taxon>Embryophyta</taxon>
        <taxon>Tracheophyta</taxon>
        <taxon>Spermatophyta</taxon>
        <taxon>Magnoliopsida</taxon>
        <taxon>eudicotyledons</taxon>
        <taxon>Gunneridae</taxon>
        <taxon>Pentapetalae</taxon>
        <taxon>asterids</taxon>
        <taxon>lamiids</taxon>
        <taxon>Solanales</taxon>
        <taxon>Solanaceae</taxon>
        <taxon>Solanoideae</taxon>
        <taxon>Hyoscyameae</taxon>
        <taxon>Anisodus</taxon>
    </lineage>
</organism>
<dbReference type="EMBL" id="JAJAGQ010000005">
    <property type="protein sequence ID" value="KAJ8562067.1"/>
    <property type="molecule type" value="Genomic_DNA"/>
</dbReference>
<protein>
    <submittedName>
        <fullName evidence="2">Uncharacterized protein</fullName>
    </submittedName>
</protein>
<keyword evidence="1" id="KW-0732">Signal</keyword>
<proteinExistence type="predicted"/>
<evidence type="ECO:0000313" key="3">
    <source>
        <dbReference type="Proteomes" id="UP001152561"/>
    </source>
</evidence>
<dbReference type="Proteomes" id="UP001152561">
    <property type="component" value="Unassembled WGS sequence"/>
</dbReference>
<comment type="caution">
    <text evidence="2">The sequence shown here is derived from an EMBL/GenBank/DDBJ whole genome shotgun (WGS) entry which is preliminary data.</text>
</comment>
<evidence type="ECO:0000256" key="1">
    <source>
        <dbReference type="SAM" id="SignalP"/>
    </source>
</evidence>
<dbReference type="AlphaFoldDB" id="A0A9Q1RKT8"/>